<dbReference type="AlphaFoldDB" id="A0A9P7MEL0"/>
<name>A0A9P7MEL0_9HYPO</name>
<accession>A0A9P7MEL0</accession>
<dbReference type="EMBL" id="SRPO01000086">
    <property type="protein sequence ID" value="KAG5942032.1"/>
    <property type="molecule type" value="Genomic_DNA"/>
</dbReference>
<comment type="caution">
    <text evidence="1">The sequence shown here is derived from an EMBL/GenBank/DDBJ whole genome shotgun (WGS) entry which is preliminary data.</text>
</comment>
<proteinExistence type="predicted"/>
<evidence type="ECO:0000313" key="1">
    <source>
        <dbReference type="EMBL" id="KAG5942032.1"/>
    </source>
</evidence>
<sequence length="89" mass="9633">MATPLSTRVASLPVLRKRFPGFPCRPGQTGLDLIMKRGLSEDMALALALAVALAVDGDMEGREEGTDEAGPFPCPRDYYDGFVLMMDRG</sequence>
<evidence type="ECO:0000313" key="2">
    <source>
        <dbReference type="Proteomes" id="UP000706124"/>
    </source>
</evidence>
<gene>
    <name evidence="1" type="ORF">E4U60_007509</name>
</gene>
<dbReference type="Proteomes" id="UP000706124">
    <property type="component" value="Unassembled WGS sequence"/>
</dbReference>
<reference evidence="1 2" key="1">
    <citation type="journal article" date="2020" name="bioRxiv">
        <title>Whole genome comparisons of ergot fungi reveals the divergence and evolution of species within the genus Claviceps are the result of varying mechanisms driving genome evolution and host range expansion.</title>
        <authorList>
            <person name="Wyka S.A."/>
            <person name="Mondo S.J."/>
            <person name="Liu M."/>
            <person name="Dettman J."/>
            <person name="Nalam V."/>
            <person name="Broders K.D."/>
        </authorList>
    </citation>
    <scope>NUCLEOTIDE SEQUENCE [LARGE SCALE GENOMIC DNA]</scope>
    <source>
        <strain evidence="1 2">CCC 1485</strain>
    </source>
</reference>
<organism evidence="1 2">
    <name type="scientific">Claviceps pazoutovae</name>
    <dbReference type="NCBI Taxonomy" id="1649127"/>
    <lineage>
        <taxon>Eukaryota</taxon>
        <taxon>Fungi</taxon>
        <taxon>Dikarya</taxon>
        <taxon>Ascomycota</taxon>
        <taxon>Pezizomycotina</taxon>
        <taxon>Sordariomycetes</taxon>
        <taxon>Hypocreomycetidae</taxon>
        <taxon>Hypocreales</taxon>
        <taxon>Clavicipitaceae</taxon>
        <taxon>Claviceps</taxon>
    </lineage>
</organism>
<protein>
    <submittedName>
        <fullName evidence="1">Uncharacterized protein</fullName>
    </submittedName>
</protein>
<keyword evidence="2" id="KW-1185">Reference proteome</keyword>